<dbReference type="EMBL" id="JBHTMX010000006">
    <property type="protein sequence ID" value="MFD1330770.1"/>
    <property type="molecule type" value="Genomic_DNA"/>
</dbReference>
<keyword evidence="1" id="KW-0472">Membrane</keyword>
<keyword evidence="3" id="KW-1185">Reference proteome</keyword>
<dbReference type="Proteomes" id="UP001597171">
    <property type="component" value="Unassembled WGS sequence"/>
</dbReference>
<dbReference type="RefSeq" id="WP_378773962.1">
    <property type="nucleotide sequence ID" value="NZ_JBHTMX010000006.1"/>
</dbReference>
<evidence type="ECO:0000313" key="2">
    <source>
        <dbReference type="EMBL" id="MFD1330770.1"/>
    </source>
</evidence>
<keyword evidence="1" id="KW-0812">Transmembrane</keyword>
<proteinExistence type="predicted"/>
<gene>
    <name evidence="2" type="ORF">ACFQ4O_02025</name>
</gene>
<evidence type="ECO:0000256" key="1">
    <source>
        <dbReference type="SAM" id="Phobius"/>
    </source>
</evidence>
<reference evidence="3" key="1">
    <citation type="journal article" date="2019" name="Int. J. Syst. Evol. Microbiol.">
        <title>The Global Catalogue of Microorganisms (GCM) 10K type strain sequencing project: providing services to taxonomists for standard genome sequencing and annotation.</title>
        <authorList>
            <consortium name="The Broad Institute Genomics Platform"/>
            <consortium name="The Broad Institute Genome Sequencing Center for Infectious Disease"/>
            <person name="Wu L."/>
            <person name="Ma J."/>
        </authorList>
    </citation>
    <scope>NUCLEOTIDE SEQUENCE [LARGE SCALE GENOMIC DNA]</scope>
    <source>
        <strain evidence="3">CCUG 61696</strain>
    </source>
</reference>
<name>A0ABW3Z3J6_9HYPH</name>
<organism evidence="2 3">
    <name type="scientific">Methylopila musalis</name>
    <dbReference type="NCBI Taxonomy" id="1134781"/>
    <lineage>
        <taxon>Bacteria</taxon>
        <taxon>Pseudomonadati</taxon>
        <taxon>Pseudomonadota</taxon>
        <taxon>Alphaproteobacteria</taxon>
        <taxon>Hyphomicrobiales</taxon>
        <taxon>Methylopilaceae</taxon>
        <taxon>Methylopila</taxon>
    </lineage>
</organism>
<sequence length="105" mass="10546">MIRFLFRLLGFLVLAAGFVALVADGARSIAAGALRLTSAEQAWALLSANGLASARAAVAGLGSPGLVDPAFAWLLGAPACAALIVIGLLLMILGRRPRPAVGVAP</sequence>
<evidence type="ECO:0000313" key="3">
    <source>
        <dbReference type="Proteomes" id="UP001597171"/>
    </source>
</evidence>
<protein>
    <submittedName>
        <fullName evidence="2">Uncharacterized protein</fullName>
    </submittedName>
</protein>
<comment type="caution">
    <text evidence="2">The sequence shown here is derived from an EMBL/GenBank/DDBJ whole genome shotgun (WGS) entry which is preliminary data.</text>
</comment>
<keyword evidence="1" id="KW-1133">Transmembrane helix</keyword>
<feature type="transmembrane region" description="Helical" evidence="1">
    <location>
        <begin position="70"/>
        <end position="93"/>
    </location>
</feature>
<accession>A0ABW3Z3J6</accession>